<dbReference type="Pfam" id="PF13022">
    <property type="entry name" value="HTH_Tnp_1_2"/>
    <property type="match status" value="1"/>
</dbReference>
<evidence type="ECO:0000259" key="1">
    <source>
        <dbReference type="Pfam" id="PF13022"/>
    </source>
</evidence>
<dbReference type="AlphaFoldDB" id="A0A926I4F8"/>
<reference evidence="2" key="1">
    <citation type="submission" date="2020-08" db="EMBL/GenBank/DDBJ databases">
        <title>Genome public.</title>
        <authorList>
            <person name="Liu C."/>
            <person name="Sun Q."/>
        </authorList>
    </citation>
    <scope>NUCLEOTIDE SEQUENCE</scope>
    <source>
        <strain evidence="2">NSJ-31</strain>
    </source>
</reference>
<evidence type="ECO:0000313" key="3">
    <source>
        <dbReference type="Proteomes" id="UP000653127"/>
    </source>
</evidence>
<evidence type="ECO:0000313" key="2">
    <source>
        <dbReference type="EMBL" id="MBC8546468.1"/>
    </source>
</evidence>
<dbReference type="RefSeq" id="WP_249282547.1">
    <property type="nucleotide sequence ID" value="NZ_JACRST010000006.1"/>
</dbReference>
<sequence length="148" mass="16662">MTTKRNKTMLGKKQLKAAEMLSNPDFSGTITQLCECIGVARSTFYRWLEDETFRGCVDGLIDRYTDSELSRVWKALMRRVDAGDIQAIKLYFELKGKYKQGIGRDAEEKPDNGLIKAIEQGAKEVWEDVQDVQPQADAGNDLVGPPDD</sequence>
<proteinExistence type="predicted"/>
<protein>
    <recommendedName>
        <fullName evidence="1">Homeodomain phBC6A51-type domain-containing protein</fullName>
    </recommendedName>
</protein>
<dbReference type="EMBL" id="JACRST010000006">
    <property type="protein sequence ID" value="MBC8546468.1"/>
    <property type="molecule type" value="Genomic_DNA"/>
</dbReference>
<dbReference type="InterPro" id="IPR024978">
    <property type="entry name" value="Homeodomain_phBC6A51-type"/>
</dbReference>
<keyword evidence="3" id="KW-1185">Reference proteome</keyword>
<dbReference type="Proteomes" id="UP000653127">
    <property type="component" value="Unassembled WGS sequence"/>
</dbReference>
<organism evidence="2 3">
    <name type="scientific">Ligaoa zhengdingensis</name>
    <dbReference type="NCBI Taxonomy" id="2763658"/>
    <lineage>
        <taxon>Bacteria</taxon>
        <taxon>Bacillati</taxon>
        <taxon>Bacillota</taxon>
        <taxon>Clostridia</taxon>
        <taxon>Eubacteriales</taxon>
        <taxon>Oscillospiraceae</taxon>
        <taxon>Ligaoa</taxon>
    </lineage>
</organism>
<name>A0A926I4F8_9FIRM</name>
<gene>
    <name evidence="2" type="ORF">H8711_05910</name>
</gene>
<dbReference type="Gene3D" id="1.10.10.60">
    <property type="entry name" value="Homeodomain-like"/>
    <property type="match status" value="1"/>
</dbReference>
<accession>A0A926I4F8</accession>
<comment type="caution">
    <text evidence="2">The sequence shown here is derived from an EMBL/GenBank/DDBJ whole genome shotgun (WGS) entry which is preliminary data.</text>
</comment>
<feature type="domain" description="Homeodomain phBC6A51-type" evidence="1">
    <location>
        <begin position="7"/>
        <end position="100"/>
    </location>
</feature>